<dbReference type="InterPro" id="IPR039552">
    <property type="entry name" value="IS66_C"/>
</dbReference>
<comment type="caution">
    <text evidence="4">The sequence shown here is derived from an EMBL/GenBank/DDBJ whole genome shotgun (WGS) entry which is preliminary data.</text>
</comment>
<dbReference type="InterPro" id="IPR005183">
    <property type="entry name" value="DUF305_CopM-like"/>
</dbReference>
<evidence type="ECO:0000313" key="4">
    <source>
        <dbReference type="EMBL" id="RSZ29863.1"/>
    </source>
</evidence>
<evidence type="ECO:0000259" key="2">
    <source>
        <dbReference type="Pfam" id="PF03713"/>
    </source>
</evidence>
<dbReference type="Pfam" id="PF03713">
    <property type="entry name" value="DUF305"/>
    <property type="match status" value="1"/>
</dbReference>
<feature type="region of interest" description="Disordered" evidence="1">
    <location>
        <begin position="79"/>
        <end position="102"/>
    </location>
</feature>
<dbReference type="Gene3D" id="1.20.1260.10">
    <property type="match status" value="1"/>
</dbReference>
<proteinExistence type="predicted"/>
<gene>
    <name evidence="4" type="ORF">EJO66_27670</name>
</gene>
<dbReference type="Proteomes" id="UP000271137">
    <property type="component" value="Unassembled WGS sequence"/>
</dbReference>
<feature type="domain" description="DUF305" evidence="2">
    <location>
        <begin position="168"/>
        <end position="239"/>
    </location>
</feature>
<dbReference type="Pfam" id="PF13817">
    <property type="entry name" value="DDE_Tnp_IS66_C"/>
    <property type="match status" value="1"/>
</dbReference>
<sequence>MTGTSGNLGAIRRAHGHEPRAYLKDVLVRLPMQLNSRIEELLPHNRCPPAELVGGLCPAVKVGQPAACGAAVRRGISSRPPWNKSSTPVSTPLTAQCHSSRGHPMQLKFPPRLLRPGAFTIGTAALACAAAVVAAAQVPGGVARATPLIAGLMDICTTSDPADAGFAAENDAAMARMMAGMSIKSSGDVDRDFAEMMIAHHQGAIDMALAELRHGNNEQLRRIAQEIIVEQQQEIAAMRLALGQPLPPSAPAPTQAGRM</sequence>
<evidence type="ECO:0000259" key="3">
    <source>
        <dbReference type="Pfam" id="PF13817"/>
    </source>
</evidence>
<dbReference type="InterPro" id="IPR012347">
    <property type="entry name" value="Ferritin-like"/>
</dbReference>
<feature type="compositionally biased region" description="Polar residues" evidence="1">
    <location>
        <begin position="83"/>
        <end position="99"/>
    </location>
</feature>
<dbReference type="PANTHER" id="PTHR36933">
    <property type="entry name" value="SLL0788 PROTEIN"/>
    <property type="match status" value="1"/>
</dbReference>
<accession>A0ABX9ZYN8</accession>
<evidence type="ECO:0000256" key="1">
    <source>
        <dbReference type="SAM" id="MobiDB-lite"/>
    </source>
</evidence>
<dbReference type="PANTHER" id="PTHR36933:SF1">
    <property type="entry name" value="SLL0788 PROTEIN"/>
    <property type="match status" value="1"/>
</dbReference>
<feature type="domain" description="Transposase IS66 C-terminal" evidence="3">
    <location>
        <begin position="13"/>
        <end position="44"/>
    </location>
</feature>
<name>A0ABX9ZYN8_9BURK</name>
<evidence type="ECO:0000313" key="5">
    <source>
        <dbReference type="Proteomes" id="UP000271137"/>
    </source>
</evidence>
<organism evidence="4 5">
    <name type="scientific">Variovorax beijingensis</name>
    <dbReference type="NCBI Taxonomy" id="2496117"/>
    <lineage>
        <taxon>Bacteria</taxon>
        <taxon>Pseudomonadati</taxon>
        <taxon>Pseudomonadota</taxon>
        <taxon>Betaproteobacteria</taxon>
        <taxon>Burkholderiales</taxon>
        <taxon>Comamonadaceae</taxon>
        <taxon>Variovorax</taxon>
    </lineage>
</organism>
<protein>
    <submittedName>
        <fullName evidence="4">DUF305 domain-containing protein</fullName>
    </submittedName>
</protein>
<dbReference type="EMBL" id="RXFQ01000022">
    <property type="protein sequence ID" value="RSZ29863.1"/>
    <property type="molecule type" value="Genomic_DNA"/>
</dbReference>
<reference evidence="4 5" key="1">
    <citation type="submission" date="2018-12" db="EMBL/GenBank/DDBJ databases">
        <title>The genome sequences of strain 502.</title>
        <authorList>
            <person name="Gao J."/>
            <person name="Sun J."/>
        </authorList>
    </citation>
    <scope>NUCLEOTIDE SEQUENCE [LARGE SCALE GENOMIC DNA]</scope>
    <source>
        <strain evidence="4 5">502</strain>
    </source>
</reference>
<keyword evidence="5" id="KW-1185">Reference proteome</keyword>